<evidence type="ECO:0000313" key="3">
    <source>
        <dbReference type="Proteomes" id="UP001501231"/>
    </source>
</evidence>
<accession>A0ABP5VX53</accession>
<dbReference type="Proteomes" id="UP001501231">
    <property type="component" value="Unassembled WGS sequence"/>
</dbReference>
<sequence>MENRSILDMRVAPSDHSGLQIEASVRTYLLTAANGGDVPEHSNTPEKPAAPE</sequence>
<reference evidence="3" key="1">
    <citation type="journal article" date="2019" name="Int. J. Syst. Evol. Microbiol.">
        <title>The Global Catalogue of Microorganisms (GCM) 10K type strain sequencing project: providing services to taxonomists for standard genome sequencing and annotation.</title>
        <authorList>
            <consortium name="The Broad Institute Genomics Platform"/>
            <consortium name="The Broad Institute Genome Sequencing Center for Infectious Disease"/>
            <person name="Wu L."/>
            <person name="Ma J."/>
        </authorList>
    </citation>
    <scope>NUCLEOTIDE SEQUENCE [LARGE SCALE GENOMIC DNA]</scope>
    <source>
        <strain evidence="3">JCM 3325</strain>
    </source>
</reference>
<dbReference type="EMBL" id="BAAARW010000008">
    <property type="protein sequence ID" value="GAA2411951.1"/>
    <property type="molecule type" value="Genomic_DNA"/>
</dbReference>
<feature type="region of interest" description="Disordered" evidence="1">
    <location>
        <begin position="33"/>
        <end position="52"/>
    </location>
</feature>
<protein>
    <submittedName>
        <fullName evidence="2">Uncharacterized protein</fullName>
    </submittedName>
</protein>
<organism evidence="2 3">
    <name type="scientific">Actinomadura vinacea</name>
    <dbReference type="NCBI Taxonomy" id="115336"/>
    <lineage>
        <taxon>Bacteria</taxon>
        <taxon>Bacillati</taxon>
        <taxon>Actinomycetota</taxon>
        <taxon>Actinomycetes</taxon>
        <taxon>Streptosporangiales</taxon>
        <taxon>Thermomonosporaceae</taxon>
        <taxon>Actinomadura</taxon>
    </lineage>
</organism>
<gene>
    <name evidence="2" type="ORF">GCM10010191_21610</name>
</gene>
<evidence type="ECO:0000256" key="1">
    <source>
        <dbReference type="SAM" id="MobiDB-lite"/>
    </source>
</evidence>
<comment type="caution">
    <text evidence="2">The sequence shown here is derived from an EMBL/GenBank/DDBJ whole genome shotgun (WGS) entry which is preliminary data.</text>
</comment>
<proteinExistence type="predicted"/>
<keyword evidence="3" id="KW-1185">Reference proteome</keyword>
<evidence type="ECO:0000313" key="2">
    <source>
        <dbReference type="EMBL" id="GAA2411951.1"/>
    </source>
</evidence>
<name>A0ABP5VX53_9ACTN</name>